<dbReference type="PANTHER" id="PTHR33745">
    <property type="entry name" value="RSBT ANTAGONIST PROTEIN RSBS-RELATED"/>
    <property type="match status" value="1"/>
</dbReference>
<organism evidence="5 6">
    <name type="scientific">Chondromyces crocatus</name>
    <dbReference type="NCBI Taxonomy" id="52"/>
    <lineage>
        <taxon>Bacteria</taxon>
        <taxon>Pseudomonadati</taxon>
        <taxon>Myxococcota</taxon>
        <taxon>Polyangia</taxon>
        <taxon>Polyangiales</taxon>
        <taxon>Polyangiaceae</taxon>
        <taxon>Chondromyces</taxon>
    </lineage>
</organism>
<dbReference type="InterPro" id="IPR000014">
    <property type="entry name" value="PAS"/>
</dbReference>
<dbReference type="CDD" id="cd07041">
    <property type="entry name" value="STAS_RsbR_RsbS_like"/>
    <property type="match status" value="1"/>
</dbReference>
<name>A0A0K1E9W1_CHOCO</name>
<dbReference type="Gene3D" id="3.30.450.20">
    <property type="entry name" value="PAS domain"/>
    <property type="match status" value="1"/>
</dbReference>
<evidence type="ECO:0000259" key="3">
    <source>
        <dbReference type="PROSITE" id="PS50113"/>
    </source>
</evidence>
<feature type="domain" description="PAC" evidence="3">
    <location>
        <begin position="113"/>
        <end position="165"/>
    </location>
</feature>
<dbReference type="Gene3D" id="3.30.750.24">
    <property type="entry name" value="STAS domain"/>
    <property type="match status" value="1"/>
</dbReference>
<dbReference type="Pfam" id="PF01740">
    <property type="entry name" value="STAS"/>
    <property type="match status" value="1"/>
</dbReference>
<evidence type="ECO:0000313" key="6">
    <source>
        <dbReference type="Proteomes" id="UP000067626"/>
    </source>
</evidence>
<protein>
    <submittedName>
        <fullName evidence="5">Diguanylate cyclase</fullName>
    </submittedName>
</protein>
<dbReference type="InterPro" id="IPR035965">
    <property type="entry name" value="PAS-like_dom_sf"/>
</dbReference>
<dbReference type="STRING" id="52.CMC5_015080"/>
<keyword evidence="6" id="KW-1185">Reference proteome</keyword>
<feature type="domain" description="STAS" evidence="4">
    <location>
        <begin position="188"/>
        <end position="299"/>
    </location>
</feature>
<dbReference type="PROSITE" id="PS50801">
    <property type="entry name" value="STAS"/>
    <property type="match status" value="1"/>
</dbReference>
<dbReference type="InterPro" id="IPR036513">
    <property type="entry name" value="STAS_dom_sf"/>
</dbReference>
<dbReference type="SUPFAM" id="SSF52091">
    <property type="entry name" value="SpoIIaa-like"/>
    <property type="match status" value="1"/>
</dbReference>
<evidence type="ECO:0000259" key="4">
    <source>
        <dbReference type="PROSITE" id="PS50801"/>
    </source>
</evidence>
<dbReference type="InterPro" id="IPR013656">
    <property type="entry name" value="PAS_4"/>
</dbReference>
<dbReference type="KEGG" id="ccro:CMC5_015080"/>
<dbReference type="AlphaFoldDB" id="A0A0K1E9W1"/>
<evidence type="ECO:0000259" key="2">
    <source>
        <dbReference type="PROSITE" id="PS50112"/>
    </source>
</evidence>
<dbReference type="InterPro" id="IPR000700">
    <property type="entry name" value="PAS-assoc_C"/>
</dbReference>
<keyword evidence="1" id="KW-0597">Phosphoprotein</keyword>
<dbReference type="NCBIfam" id="TIGR00229">
    <property type="entry name" value="sensory_box"/>
    <property type="match status" value="1"/>
</dbReference>
<dbReference type="Pfam" id="PF08448">
    <property type="entry name" value="PAS_4"/>
    <property type="match status" value="1"/>
</dbReference>
<dbReference type="PANTHER" id="PTHR33745:SF3">
    <property type="entry name" value="RSBT CO-ANTAGONIST PROTEIN RSBRC"/>
    <property type="match status" value="1"/>
</dbReference>
<evidence type="ECO:0000256" key="1">
    <source>
        <dbReference type="ARBA" id="ARBA00022553"/>
    </source>
</evidence>
<dbReference type="PROSITE" id="PS50113">
    <property type="entry name" value="PAC"/>
    <property type="match status" value="1"/>
</dbReference>
<dbReference type="CDD" id="cd00130">
    <property type="entry name" value="PAS"/>
    <property type="match status" value="1"/>
</dbReference>
<dbReference type="SMART" id="SM00091">
    <property type="entry name" value="PAS"/>
    <property type="match status" value="1"/>
</dbReference>
<dbReference type="InterPro" id="IPR002645">
    <property type="entry name" value="STAS_dom"/>
</dbReference>
<sequence>MPSTKPWRLTGFAAPPCAGTGKNSSMPALRRFLDHATWGPAEFLQRVIDTIPDPIFVKDRQHRWIAVNEAYCGLHGREAEELLGRSDPDYHPAEEATVFWEHDDRVFASGAPDENEEVVTNAEGALRTIWTRKFPLRDEAGEVAGLCGIITDVTRMKERLQEAERLEADHLKQQATIDAQATLIDRMAMPVLQIWEGILLMPVIGEISHLRAALALENLMESVARDQARFLLLDLTGVPIIDTAIAHYIVKAVKAVELLGCACALVGIGPEIAKTLVHLEVDLGRVVTHGTLQSGLAHAQGRLAQQDAGARGAKRGAVGLKR</sequence>
<accession>A0A0K1E9W1</accession>
<evidence type="ECO:0000313" key="5">
    <source>
        <dbReference type="EMBL" id="AKT37373.1"/>
    </source>
</evidence>
<proteinExistence type="predicted"/>
<gene>
    <name evidence="5" type="ORF">CMC5_015080</name>
</gene>
<dbReference type="SUPFAM" id="SSF55785">
    <property type="entry name" value="PYP-like sensor domain (PAS domain)"/>
    <property type="match status" value="1"/>
</dbReference>
<dbReference type="EMBL" id="CP012159">
    <property type="protein sequence ID" value="AKT37373.1"/>
    <property type="molecule type" value="Genomic_DNA"/>
</dbReference>
<dbReference type="PROSITE" id="PS50112">
    <property type="entry name" value="PAS"/>
    <property type="match status" value="1"/>
</dbReference>
<dbReference type="Proteomes" id="UP000067626">
    <property type="component" value="Chromosome"/>
</dbReference>
<dbReference type="InterPro" id="IPR051932">
    <property type="entry name" value="Bact_StressResp_Reg"/>
</dbReference>
<reference evidence="5 6" key="1">
    <citation type="submission" date="2015-07" db="EMBL/GenBank/DDBJ databases">
        <title>Genome analysis of myxobacterium Chondromyces crocatus Cm c5 reveals a high potential for natural compound synthesis and the genetic basis for the loss of fruiting body formation.</title>
        <authorList>
            <person name="Zaburannyi N."/>
            <person name="Bunk B."/>
            <person name="Maier J."/>
            <person name="Overmann J."/>
            <person name="Mueller R."/>
        </authorList>
    </citation>
    <scope>NUCLEOTIDE SEQUENCE [LARGE SCALE GENOMIC DNA]</scope>
    <source>
        <strain evidence="5 6">Cm c5</strain>
    </source>
</reference>
<feature type="domain" description="PAS" evidence="2">
    <location>
        <begin position="40"/>
        <end position="98"/>
    </location>
</feature>